<protein>
    <recommendedName>
        <fullName evidence="1">DUF2229 domain-containing protein</fullName>
    </recommendedName>
</protein>
<name>A0A096BH16_9FIRM</name>
<dbReference type="EMBL" id="AZTB01000024">
    <property type="protein sequence ID" value="KGG80480.1"/>
    <property type="molecule type" value="Genomic_DNA"/>
</dbReference>
<evidence type="ECO:0000313" key="2">
    <source>
        <dbReference type="EMBL" id="KGG80480.1"/>
    </source>
</evidence>
<reference evidence="2 3" key="1">
    <citation type="submission" date="2013-12" db="EMBL/GenBank/DDBJ databases">
        <title>Draft genome sequence of Caloranaerobacter sp. H53214.</title>
        <authorList>
            <person name="Jiang L.J."/>
            <person name="Shao Z.Z."/>
            <person name="Long M.N."/>
        </authorList>
    </citation>
    <scope>NUCLEOTIDE SEQUENCE [LARGE SCALE GENOMIC DNA]</scope>
    <source>
        <strain evidence="2 3">H53214</strain>
    </source>
</reference>
<dbReference type="AlphaFoldDB" id="A0A096BH16"/>
<proteinExistence type="predicted"/>
<dbReference type="Pfam" id="PF06050">
    <property type="entry name" value="HGD-D"/>
    <property type="match status" value="1"/>
</dbReference>
<dbReference type="InterPro" id="IPR051805">
    <property type="entry name" value="Dehydratase_Activator_Redct"/>
</dbReference>
<dbReference type="RefSeq" id="WP_035163252.1">
    <property type="nucleotide sequence ID" value="NZ_AZTB01000024.1"/>
</dbReference>
<dbReference type="InterPro" id="IPR018709">
    <property type="entry name" value="CoA_activase_DUF2229"/>
</dbReference>
<dbReference type="PANTHER" id="PTHR32329">
    <property type="entry name" value="BIFUNCTIONAL PROTEIN [INCLUDES 2-HYDROXYACYL-COA DEHYDRATASE (N-TER) AND ITS ACTIVATOR DOMAIN (C_TERM)-RELATED"/>
    <property type="match status" value="1"/>
</dbReference>
<sequence length="330" mass="38311">MKVGIPKALLYYYYGPFWETLFEELGMEVVVSDDTNKKLINEGIKASVPEICVPIKIFIGHCIDLARKNVDYIFVPRMVSIYKGEVFCPKFMGLPDMIRHGVEGMEDKILTCHIKSKDDDISDYRNYIDVAEKLKISHDKLKKACEVASEKWYRFREYNKKGHHILEAMDMINNDIKLESIKKYDNDVKLGVLGYVYNMYDGFVNMNVIDKLKDLNVDFVTFDMLDENELRKYIDDMDKVLFWTFSNKLLGAGYKFFREKEVDGVIHITAFGCGPDSFLGKLFEIESDDTKVPFMTIRVDEHTGENHLQTRIEAFVDMIRRKKAKAVMGG</sequence>
<accession>A0A096BH16</accession>
<organism evidence="2 3">
    <name type="scientific">Caloranaerobacter azorensis H53214</name>
    <dbReference type="NCBI Taxonomy" id="1156417"/>
    <lineage>
        <taxon>Bacteria</taxon>
        <taxon>Bacillati</taxon>
        <taxon>Bacillota</taxon>
        <taxon>Tissierellia</taxon>
        <taxon>Tissierellales</taxon>
        <taxon>Thermohalobacteraceae</taxon>
        <taxon>Caloranaerobacter</taxon>
    </lineage>
</organism>
<evidence type="ECO:0000313" key="3">
    <source>
        <dbReference type="Proteomes" id="UP000029622"/>
    </source>
</evidence>
<dbReference type="InterPro" id="IPR010327">
    <property type="entry name" value="FldB/FldC_alpha/beta"/>
</dbReference>
<gene>
    <name evidence="2" type="ORF">Y919_05930</name>
</gene>
<dbReference type="PANTHER" id="PTHR32329:SF2">
    <property type="entry name" value="BIFUNCTIONAL PROTEIN [INCLUDES 2-HYDROXYACYL-COA DEHYDRATASE (N-TER) AND ITS ACTIVATOR DOMAIN (C_TERM)"/>
    <property type="match status" value="1"/>
</dbReference>
<dbReference type="Gene3D" id="3.40.50.11900">
    <property type="match status" value="1"/>
</dbReference>
<feature type="domain" description="DUF2229" evidence="1">
    <location>
        <begin position="2"/>
        <end position="225"/>
    </location>
</feature>
<dbReference type="Proteomes" id="UP000029622">
    <property type="component" value="Unassembled WGS sequence"/>
</dbReference>
<dbReference type="Pfam" id="PF09989">
    <property type="entry name" value="DUF2229"/>
    <property type="match status" value="1"/>
</dbReference>
<dbReference type="STRING" id="1156417.Y919_05930"/>
<comment type="caution">
    <text evidence="2">The sequence shown here is derived from an EMBL/GenBank/DDBJ whole genome shotgun (WGS) entry which is preliminary data.</text>
</comment>
<evidence type="ECO:0000259" key="1">
    <source>
        <dbReference type="Pfam" id="PF09989"/>
    </source>
</evidence>